<dbReference type="EMBL" id="KX011169">
    <property type="protein sequence ID" value="ANH50811.1"/>
    <property type="molecule type" value="Genomic_DNA"/>
</dbReference>
<gene>
    <name evidence="1" type="ORF">SALINJAH_255</name>
</gene>
<name>A0A173GBR4_9CAUD</name>
<dbReference type="GeneID" id="29060062"/>
<accession>A0A173GBR4</accession>
<sequence>MTLSTNNNKVLLSMHEIIHELYHYGRVSIHSNSKVSSTQVRDMLDLLGIKYETHSKLWLDMYPYTFIKLV</sequence>
<dbReference type="Proteomes" id="UP000203219">
    <property type="component" value="Segment"/>
</dbReference>
<reference evidence="2" key="1">
    <citation type="submission" date="2016-04" db="EMBL/GenBank/DDBJ databases">
        <authorList>
            <person name="Adebesin M.O."/>
            <person name="Ahama K."/>
            <person name="Alekasir E.M."/>
            <person name="Ali S."/>
            <person name="Aligholizadeh E."/>
            <person name="Allison J.M."/>
            <person name="Alzaher A."/>
            <person name="Andaya C.D."/>
            <person name="Asfaw S."/>
            <person name="Bansal N."/>
            <person name="Beauchard M.A."/>
            <person name="Betancourt K.A."/>
            <person name="Bhatia B."/>
            <person name="Boretti N.A."/>
            <person name="Brondi J.N."/>
            <person name="Byrd C.E."/>
            <person name="Cao A."/>
            <person name="Cardosa E.A."/>
            <person name="Carter A."/>
            <person name="Chen S."/>
            <person name="Chen Y."/>
            <person name="Clara V.K."/>
            <person name="Cobuzzi M."/>
            <person name="Conn O.L."/>
            <person name="Crosby I.A."/>
            <person name="Daly S.B."/>
            <person name="Depaz I.X."/>
            <person name="Dhaurali S."/>
            <person name="Dowdy K.M."/>
            <person name="Edokobi N.B."/>
            <person name="Ekanayake A.B."/>
            <person name="Ekekwe S.O."/>
            <person name="Emond M.A."/>
            <person name="Endres L."/>
            <person name="Eng S."/>
            <person name="Felkoski S.A."/>
            <person name="Gant C.D."/>
            <person name="Gaskin B."/>
            <person name="Gondal S."/>
            <person name="Gutmann J."/>
            <person name="Ha T.-A."/>
            <person name="Habteyes H."/>
            <person name="Hariri O."/>
            <person name="Healey R.M."/>
            <person name="Heins J.L."/>
            <person name="Henderson A.L."/>
            <person name="Hernandez F.M."/>
            <person name="Hoang P.T."/>
            <person name="Hope K.T."/>
            <person name="Husna A."/>
            <person name="Hussain A."/>
            <person name="Imani O."/>
            <person name="Jackson N.L."/>
            <person name="Jacob V.M."/>
            <person name="Kang C."/>
            <person name="Kantov R.M."/>
            <person name="Kavuru S."/>
            <person name="Kerr M.S."/>
            <person name="Khan O.A."/>
            <person name="Khan T.M."/>
            <person name="King T."/>
            <person name="Kulkarni R."/>
            <person name="Li A."/>
            <person name="Maczka C."/>
            <person name="Maisonet E."/>
            <person name="Majethia P.M."/>
            <person name="Malik D.A."/>
            <person name="Mariam A."/>
            <person name="Marquess E.B."/>
            <person name="Mattison J."/>
            <person name="Mcdonald N."/>
            <person name="Mehr S."/>
            <person name="Mengers S.R."/>
            <person name="Michaels D.P."/>
            <person name="Mondal S."/>
            <person name="Monney D.B."/>
            <person name="Nakhleh S.I."/>
            <person name="Ndubuizu N.C."/>
            <person name="Nguyen A.H."/>
            <person name="Nguyen K.M."/>
            <person name="Nguyen M.T."/>
            <person name="Nicholas M.L."/>
            <person name="Nimalan J.P."/>
            <person name="O'Connell R.A."/>
            <person name="Odoi E."/>
            <person name="Ojo L."/>
            <person name="Okoye A.E."/>
            <person name="Olateru-Olagbegi O."/>
            <person name="Osei K.V."/>
            <person name="Osei-Tutu A."/>
            <person name="Palilla A.M."/>
            <person name="Pancholi S."/>
            <person name="Park J.H."/>
            <person name="Patel K."/>
            <person name="Patel P."/>
            <person name="Pennington E."/>
            <person name="Peterson R.E."/>
            <person name="Pon J."/>
            <person name="Pourkarim H."/>
            <person name="Reed M.L."/>
            <person name="Rottman V."/>
            <person name="Salazar J."/>
            <person name="Samet S."/>
            <person name="Sendze O."/>
            <person name="Stelmack M.A."/>
            <person name="Stinnett R."/>
            <person name="Tchouaga A.L."/>
            <person name="Thompson E.M."/>
            <person name="Tran N.G."/>
            <person name="Truong T."/>
            <person name="Udo J.A."/>
            <person name="Verona L.T."/>
            <person name="Vu T.-Q."/>
            <person name="Wade J."/>
            <person name="Wang N.Q."/>
            <person name="Waters Z.M."/>
            <person name="Wellman R.J."/>
            <person name="Woldegabreal S."/>
            <person name="Yee A.C."/>
            <person name="Yirefu M."/>
            <person name="Zahangir S."/>
            <person name="Zhai Y."/>
            <person name="Devine C.L."/>
            <person name="Liao K."/>
            <person name="Prasad P.K."/>
            <person name="Ruthenberg K.J."/>
            <person name="Shonk J.A."/>
            <person name="Way M."/>
            <person name="Yousufi H.K."/>
            <person name="Cao L."/>
            <person name="Fox J."/>
            <person name="Hobbs E."/>
            <person name="Kilic S."/>
            <person name="Nunn R."/>
            <person name="Patel R."/>
            <person name="Rubenstein M."/>
            <person name="Cresawn S.G."/>
            <person name="Russell D.A."/>
            <person name="Pope W.H."/>
            <person name="Jacobs-Sera D."/>
            <person name="Hendrix R.W."/>
            <person name="Hatfull G.F."/>
            <person name="Erill I."/>
            <person name="Caruso S.M."/>
        </authorList>
    </citation>
    <scope>NUCLEOTIDE SEQUENCE [LARGE SCALE GENOMIC DNA]</scope>
</reference>
<proteinExistence type="predicted"/>
<dbReference type="KEGG" id="vg:29060062"/>
<evidence type="ECO:0000313" key="2">
    <source>
        <dbReference type="Proteomes" id="UP000203219"/>
    </source>
</evidence>
<dbReference type="RefSeq" id="YP_009282209.1">
    <property type="nucleotide sequence ID" value="NC_031034.1"/>
</dbReference>
<organism evidence="1 2">
    <name type="scientific">Bacillus phage SalinJah</name>
    <dbReference type="NCBI Taxonomy" id="1837830"/>
    <lineage>
        <taxon>Viruses</taxon>
        <taxon>Duplodnaviria</taxon>
        <taxon>Heunggongvirae</taxon>
        <taxon>Uroviricota</taxon>
        <taxon>Caudoviricetes</taxon>
        <taxon>Herelleviridae</taxon>
        <taxon>Bastillevirinae</taxon>
        <taxon>Wphvirus</taxon>
        <taxon>Wphvirus BPS13</taxon>
    </lineage>
</organism>
<protein>
    <submittedName>
        <fullName evidence="1">Uncharacterized protein</fullName>
    </submittedName>
</protein>
<evidence type="ECO:0000313" key="1">
    <source>
        <dbReference type="EMBL" id="ANH50811.1"/>
    </source>
</evidence>